<gene>
    <name evidence="2" type="ORF">C7B65_12300</name>
</gene>
<evidence type="ECO:0000313" key="3">
    <source>
        <dbReference type="Proteomes" id="UP000238634"/>
    </source>
</evidence>
<sequence>MLKRFRSLSLIIVLGSLTLASTADAGLSSTLTAEVGGLRNRNGQLCFSVFSTSQGFPTNGANAVQKKCVKITTSPMKVAFKQLSPGRYAIAVLHDENNDKQANRNFLGLPTEGFGFSRNPTIVAGPPKFTESAVSVAGQNITTQIQLKYLLGQ</sequence>
<reference evidence="2 3" key="1">
    <citation type="submission" date="2018-02" db="EMBL/GenBank/DDBJ databases">
        <authorList>
            <person name="Cohen D.B."/>
            <person name="Kent A.D."/>
        </authorList>
    </citation>
    <scope>NUCLEOTIDE SEQUENCE [LARGE SCALE GENOMIC DNA]</scope>
    <source>
        <strain evidence="2 3">ULC007</strain>
    </source>
</reference>
<reference evidence="2 3" key="2">
    <citation type="submission" date="2018-03" db="EMBL/GenBank/DDBJ databases">
        <title>The ancient ancestry and fast evolution of plastids.</title>
        <authorList>
            <person name="Moore K.R."/>
            <person name="Magnabosco C."/>
            <person name="Momper L."/>
            <person name="Gold D.A."/>
            <person name="Bosak T."/>
            <person name="Fournier G.P."/>
        </authorList>
    </citation>
    <scope>NUCLEOTIDE SEQUENCE [LARGE SCALE GENOMIC DNA]</scope>
    <source>
        <strain evidence="2 3">ULC007</strain>
    </source>
</reference>
<feature type="signal peptide" evidence="1">
    <location>
        <begin position="1"/>
        <end position="25"/>
    </location>
</feature>
<dbReference type="RefSeq" id="WP_073071442.1">
    <property type="nucleotide sequence ID" value="NZ_MPPI01000011.1"/>
</dbReference>
<dbReference type="Proteomes" id="UP000238634">
    <property type="component" value="Unassembled WGS sequence"/>
</dbReference>
<keyword evidence="1" id="KW-0732">Signal</keyword>
<dbReference type="AlphaFoldDB" id="A0A2T1DFS1"/>
<proteinExistence type="predicted"/>
<protein>
    <submittedName>
        <fullName evidence="2">DUF2141 domain-containing protein</fullName>
    </submittedName>
</protein>
<evidence type="ECO:0000256" key="1">
    <source>
        <dbReference type="SAM" id="SignalP"/>
    </source>
</evidence>
<organism evidence="2 3">
    <name type="scientific">Phormidesmis priestleyi ULC007</name>
    <dbReference type="NCBI Taxonomy" id="1920490"/>
    <lineage>
        <taxon>Bacteria</taxon>
        <taxon>Bacillati</taxon>
        <taxon>Cyanobacteriota</taxon>
        <taxon>Cyanophyceae</taxon>
        <taxon>Leptolyngbyales</taxon>
        <taxon>Leptolyngbyaceae</taxon>
        <taxon>Phormidesmis</taxon>
    </lineage>
</organism>
<comment type="caution">
    <text evidence="2">The sequence shown here is derived from an EMBL/GenBank/DDBJ whole genome shotgun (WGS) entry which is preliminary data.</text>
</comment>
<keyword evidence="3" id="KW-1185">Reference proteome</keyword>
<dbReference type="Pfam" id="PF09912">
    <property type="entry name" value="DUF2141"/>
    <property type="match status" value="1"/>
</dbReference>
<evidence type="ECO:0000313" key="2">
    <source>
        <dbReference type="EMBL" id="PSB19338.1"/>
    </source>
</evidence>
<accession>A0A2T1DFS1</accession>
<name>A0A2T1DFS1_9CYAN</name>
<dbReference type="InterPro" id="IPR018673">
    <property type="entry name" value="DUF2141"/>
</dbReference>
<dbReference type="OrthoDB" id="9788332at2"/>
<dbReference type="STRING" id="1920490.GCA_001895925_04563"/>
<feature type="chain" id="PRO_5015425819" evidence="1">
    <location>
        <begin position="26"/>
        <end position="153"/>
    </location>
</feature>
<dbReference type="EMBL" id="PVWG01000011">
    <property type="protein sequence ID" value="PSB19338.1"/>
    <property type="molecule type" value="Genomic_DNA"/>
</dbReference>